<dbReference type="PANTHER" id="PTHR11117:SF2">
    <property type="entry name" value="SUCCINATE--COA LIGASE [ADP_GDP-FORMING] SUBUNIT ALPHA, MITOCHONDRIAL"/>
    <property type="match status" value="1"/>
</dbReference>
<dbReference type="InterPro" id="IPR033847">
    <property type="entry name" value="Citrt_syn/SCS-alpha_CS"/>
</dbReference>
<evidence type="ECO:0000259" key="6">
    <source>
        <dbReference type="SMART" id="SM00881"/>
    </source>
</evidence>
<evidence type="ECO:0000256" key="2">
    <source>
        <dbReference type="ARBA" id="ARBA00022598"/>
    </source>
</evidence>
<feature type="domain" description="CoA-binding" evidence="6">
    <location>
        <begin position="1"/>
        <end position="71"/>
    </location>
</feature>
<dbReference type="AlphaFoldDB" id="A0AA35T0D2"/>
<sequence>MGRKLVAGVTPGRGGQLFDDAVPVFDSVGEAVDATQANVSLIFVPPPFAADAIAESVDAGIPLVACITEGIPVHDMVGLYRYVKANPVRLIGPNCPGMINPGARCKVGIMPGNIHMPGRVGVVSRSGTLTYEAVGQLTGQDIGQSSCVGIGGDPIIGSSFVDILRLYNDDPDTDLVTFIGEIGGNMEQEAAEFIGSSEFTKPVCSLIVGATAPTGKRMGHAGAIITGESATAESKIRALERAGSRIIPTPADIGDTVAQALSEIGLRV</sequence>
<dbReference type="SUPFAM" id="SSF51735">
    <property type="entry name" value="NAD(P)-binding Rossmann-fold domains"/>
    <property type="match status" value="1"/>
</dbReference>
<dbReference type="GO" id="GO:0009361">
    <property type="term" value="C:succinate-CoA ligase complex (ADP-forming)"/>
    <property type="evidence" value="ECO:0007669"/>
    <property type="project" value="TreeGrafter"/>
</dbReference>
<dbReference type="InterPro" id="IPR005810">
    <property type="entry name" value="CoA_lig_alpha"/>
</dbReference>
<evidence type="ECO:0000256" key="4">
    <source>
        <dbReference type="PIRSR" id="PIRSR001553-1"/>
    </source>
</evidence>
<dbReference type="NCBIfam" id="NF004230">
    <property type="entry name" value="PRK05678.1"/>
    <property type="match status" value="1"/>
</dbReference>
<dbReference type="SUPFAM" id="SSF52210">
    <property type="entry name" value="Succinyl-CoA synthetase domains"/>
    <property type="match status" value="1"/>
</dbReference>
<evidence type="ECO:0000256" key="1">
    <source>
        <dbReference type="ARBA" id="ARBA00022532"/>
    </source>
</evidence>
<comment type="caution">
    <text evidence="7">The sequence shown here is derived from an EMBL/GenBank/DDBJ whole genome shotgun (WGS) entry which is preliminary data.</text>
</comment>
<evidence type="ECO:0000256" key="5">
    <source>
        <dbReference type="RuleBase" id="RU000677"/>
    </source>
</evidence>
<dbReference type="GO" id="GO:0006099">
    <property type="term" value="P:tricarboxylic acid cycle"/>
    <property type="evidence" value="ECO:0007669"/>
    <property type="project" value="UniProtKB-KW"/>
</dbReference>
<dbReference type="FunFam" id="3.40.50.261:FF:000006">
    <property type="entry name" value="Succinate--CoA ligase [ADP-forming] subunit alpha"/>
    <property type="match status" value="1"/>
</dbReference>
<name>A0AA35T0D2_GEOBA</name>
<dbReference type="PROSITE" id="PS01216">
    <property type="entry name" value="SUCCINYL_COA_LIG_1"/>
    <property type="match status" value="1"/>
</dbReference>
<protein>
    <submittedName>
        <fullName evidence="7">Succinate--CoA ligase [ADP-forming] subunit alpha</fullName>
    </submittedName>
</protein>
<dbReference type="InterPro" id="IPR005811">
    <property type="entry name" value="SUCC_ACL_C"/>
</dbReference>
<dbReference type="InterPro" id="IPR017440">
    <property type="entry name" value="Cit_synth/succinyl-CoA_lig_AS"/>
</dbReference>
<gene>
    <name evidence="7" type="ORF">GBAR_LOCUS21568</name>
</gene>
<keyword evidence="8" id="KW-1185">Reference proteome</keyword>
<dbReference type="Gene3D" id="3.40.50.261">
    <property type="entry name" value="Succinyl-CoA synthetase domains"/>
    <property type="match status" value="1"/>
</dbReference>
<keyword evidence="3" id="KW-0547">Nucleotide-binding</keyword>
<dbReference type="Gene3D" id="3.40.50.720">
    <property type="entry name" value="NAD(P)-binding Rossmann-like Domain"/>
    <property type="match status" value="1"/>
</dbReference>
<dbReference type="InterPro" id="IPR036291">
    <property type="entry name" value="NAD(P)-bd_dom_sf"/>
</dbReference>
<dbReference type="Pfam" id="PF00549">
    <property type="entry name" value="Ligase_CoA"/>
    <property type="match status" value="1"/>
</dbReference>
<keyword evidence="1" id="KW-0816">Tricarboxylic acid cycle</keyword>
<dbReference type="GO" id="GO:0004776">
    <property type="term" value="F:succinate-CoA ligase (GDP-forming) activity"/>
    <property type="evidence" value="ECO:0007669"/>
    <property type="project" value="TreeGrafter"/>
</dbReference>
<dbReference type="InterPro" id="IPR016102">
    <property type="entry name" value="Succinyl-CoA_synth-like"/>
</dbReference>
<dbReference type="InterPro" id="IPR003781">
    <property type="entry name" value="CoA-bd"/>
</dbReference>
<dbReference type="EMBL" id="CASHTH010003003">
    <property type="protein sequence ID" value="CAI8038673.1"/>
    <property type="molecule type" value="Genomic_DNA"/>
</dbReference>
<keyword evidence="2 5" id="KW-0436">Ligase</keyword>
<dbReference type="PRINTS" id="PR01798">
    <property type="entry name" value="SCOASYNTHASE"/>
</dbReference>
<reference evidence="7" key="1">
    <citation type="submission" date="2023-03" db="EMBL/GenBank/DDBJ databases">
        <authorList>
            <person name="Steffen K."/>
            <person name="Cardenas P."/>
        </authorList>
    </citation>
    <scope>NUCLEOTIDE SEQUENCE</scope>
</reference>
<evidence type="ECO:0000313" key="8">
    <source>
        <dbReference type="Proteomes" id="UP001174909"/>
    </source>
</evidence>
<dbReference type="GO" id="GO:0000166">
    <property type="term" value="F:nucleotide binding"/>
    <property type="evidence" value="ECO:0007669"/>
    <property type="project" value="UniProtKB-KW"/>
</dbReference>
<dbReference type="Pfam" id="PF02629">
    <property type="entry name" value="CoA_binding"/>
    <property type="match status" value="1"/>
</dbReference>
<feature type="active site" description="Tele-phosphohistidine intermediate" evidence="4">
    <location>
        <position position="220"/>
    </location>
</feature>
<organism evidence="7 8">
    <name type="scientific">Geodia barretti</name>
    <name type="common">Barrett's horny sponge</name>
    <dbReference type="NCBI Taxonomy" id="519541"/>
    <lineage>
        <taxon>Eukaryota</taxon>
        <taxon>Metazoa</taxon>
        <taxon>Porifera</taxon>
        <taxon>Demospongiae</taxon>
        <taxon>Heteroscleromorpha</taxon>
        <taxon>Tetractinellida</taxon>
        <taxon>Astrophorina</taxon>
        <taxon>Geodiidae</taxon>
        <taxon>Geodia</taxon>
    </lineage>
</organism>
<dbReference type="GO" id="GO:0004775">
    <property type="term" value="F:succinate-CoA ligase (ADP-forming) activity"/>
    <property type="evidence" value="ECO:0007669"/>
    <property type="project" value="TreeGrafter"/>
</dbReference>
<dbReference type="PROSITE" id="PS00399">
    <property type="entry name" value="SUCCINYL_COA_LIG_2"/>
    <property type="match status" value="1"/>
</dbReference>
<dbReference type="PANTHER" id="PTHR11117">
    <property type="entry name" value="SUCCINYL-COA LIGASE SUBUNIT ALPHA"/>
    <property type="match status" value="1"/>
</dbReference>
<evidence type="ECO:0000256" key="3">
    <source>
        <dbReference type="ARBA" id="ARBA00022741"/>
    </source>
</evidence>
<dbReference type="SMART" id="SM00881">
    <property type="entry name" value="CoA_binding"/>
    <property type="match status" value="1"/>
</dbReference>
<proteinExistence type="inferred from homology"/>
<dbReference type="PIRSF" id="PIRSF001553">
    <property type="entry name" value="SucCS_alpha"/>
    <property type="match status" value="1"/>
</dbReference>
<accession>A0AA35T0D2</accession>
<evidence type="ECO:0000313" key="7">
    <source>
        <dbReference type="EMBL" id="CAI8038673.1"/>
    </source>
</evidence>
<dbReference type="Proteomes" id="UP001174909">
    <property type="component" value="Unassembled WGS sequence"/>
</dbReference>
<comment type="similarity">
    <text evidence="5">Belongs to the succinate/malate CoA ligase alpha subunit family.</text>
</comment>
<dbReference type="NCBIfam" id="TIGR01019">
    <property type="entry name" value="sucCoAalpha"/>
    <property type="match status" value="1"/>
</dbReference>